<feature type="region of interest" description="Disordered" evidence="1">
    <location>
        <begin position="144"/>
        <end position="178"/>
    </location>
</feature>
<feature type="chain" id="PRO_5012206577" description="Lipoprotein" evidence="2">
    <location>
        <begin position="20"/>
        <end position="178"/>
    </location>
</feature>
<proteinExistence type="predicted"/>
<keyword evidence="4" id="KW-1185">Reference proteome</keyword>
<evidence type="ECO:0008006" key="5">
    <source>
        <dbReference type="Google" id="ProtNLM"/>
    </source>
</evidence>
<evidence type="ECO:0000256" key="1">
    <source>
        <dbReference type="SAM" id="MobiDB-lite"/>
    </source>
</evidence>
<dbReference type="STRING" id="579105.SAMN04488096_106108"/>
<feature type="signal peptide" evidence="2">
    <location>
        <begin position="1"/>
        <end position="19"/>
    </location>
</feature>
<dbReference type="AlphaFoldDB" id="A0A1M6FEZ1"/>
<dbReference type="RefSeq" id="WP_073151317.1">
    <property type="nucleotide sequence ID" value="NZ_FQYY01000006.1"/>
</dbReference>
<evidence type="ECO:0000313" key="3">
    <source>
        <dbReference type="EMBL" id="SHI96209.1"/>
    </source>
</evidence>
<organism evidence="3 4">
    <name type="scientific">Mesonia phycicola</name>
    <dbReference type="NCBI Taxonomy" id="579105"/>
    <lineage>
        <taxon>Bacteria</taxon>
        <taxon>Pseudomonadati</taxon>
        <taxon>Bacteroidota</taxon>
        <taxon>Flavobacteriia</taxon>
        <taxon>Flavobacteriales</taxon>
        <taxon>Flavobacteriaceae</taxon>
        <taxon>Mesonia</taxon>
    </lineage>
</organism>
<dbReference type="OrthoDB" id="1452960at2"/>
<evidence type="ECO:0000256" key="2">
    <source>
        <dbReference type="SAM" id="SignalP"/>
    </source>
</evidence>
<reference evidence="3 4" key="1">
    <citation type="submission" date="2016-11" db="EMBL/GenBank/DDBJ databases">
        <authorList>
            <person name="Jaros S."/>
            <person name="Januszkiewicz K."/>
            <person name="Wedrychowicz H."/>
        </authorList>
    </citation>
    <scope>NUCLEOTIDE SEQUENCE [LARGE SCALE GENOMIC DNA]</scope>
    <source>
        <strain evidence="3 4">DSM 21425</strain>
    </source>
</reference>
<dbReference type="PROSITE" id="PS51257">
    <property type="entry name" value="PROKAR_LIPOPROTEIN"/>
    <property type="match status" value="1"/>
</dbReference>
<accession>A0A1M6FEZ1</accession>
<protein>
    <recommendedName>
        <fullName evidence="5">Lipoprotein</fullName>
    </recommendedName>
</protein>
<evidence type="ECO:0000313" key="4">
    <source>
        <dbReference type="Proteomes" id="UP000184225"/>
    </source>
</evidence>
<gene>
    <name evidence="3" type="ORF">SAMN04488096_106108</name>
</gene>
<keyword evidence="2" id="KW-0732">Signal</keyword>
<dbReference type="EMBL" id="FQYY01000006">
    <property type="protein sequence ID" value="SHI96209.1"/>
    <property type="molecule type" value="Genomic_DNA"/>
</dbReference>
<name>A0A1M6FEZ1_9FLAO</name>
<sequence>MKKLAVILLSLGFFSSCNSQTDKANTLNNYEDVKGTSPNGNWEVHKEFDEHGNLVRKDSTYSYSWSSVNGKQVNPQEMDSLMVNARKMMQAHMQSFSNFGFDSSFENDFFGESMMSMNPAEMRKKMMERMQKMQAQFFGDQNLSDELEFYEDQPSTETPAEDEVETEKTKFTTSSQQI</sequence>
<dbReference type="Proteomes" id="UP000184225">
    <property type="component" value="Unassembled WGS sequence"/>
</dbReference>